<comment type="caution">
    <text evidence="1">The sequence shown here is derived from an EMBL/GenBank/DDBJ whole genome shotgun (WGS) entry which is preliminary data.</text>
</comment>
<dbReference type="InterPro" id="IPR011009">
    <property type="entry name" value="Kinase-like_dom_sf"/>
</dbReference>
<dbReference type="Gene3D" id="1.10.510.10">
    <property type="entry name" value="Transferase(Phosphotransferase) domain 1"/>
    <property type="match status" value="1"/>
</dbReference>
<accession>A0AB34IDK4</accession>
<protein>
    <recommendedName>
        <fullName evidence="3">Protein kinase domain-containing protein</fullName>
    </recommendedName>
</protein>
<evidence type="ECO:0000313" key="1">
    <source>
        <dbReference type="EMBL" id="KAL1496275.1"/>
    </source>
</evidence>
<evidence type="ECO:0008006" key="3">
    <source>
        <dbReference type="Google" id="ProtNLM"/>
    </source>
</evidence>
<dbReference type="SUPFAM" id="SSF56112">
    <property type="entry name" value="Protein kinase-like (PK-like)"/>
    <property type="match status" value="1"/>
</dbReference>
<organism evidence="1 2">
    <name type="scientific">Prymnesium parvum</name>
    <name type="common">Toxic golden alga</name>
    <dbReference type="NCBI Taxonomy" id="97485"/>
    <lineage>
        <taxon>Eukaryota</taxon>
        <taxon>Haptista</taxon>
        <taxon>Haptophyta</taxon>
        <taxon>Prymnesiophyceae</taxon>
        <taxon>Prymnesiales</taxon>
        <taxon>Prymnesiaceae</taxon>
        <taxon>Prymnesium</taxon>
    </lineage>
</organism>
<sequence>MAGTSQKAAFDCCGPSSQLAVFIGEYKGNGAQGVRAGLTEAFAHARAAAIELFIQGVPWEQIIVPVFSADGCSIQFGAVYHGAPKDGVLCMATSSVLDLTSEYGAMWATAYFKKLEAHVQATQSLVHLAHACQQWDAPPTGTIRIHKSLYLKEGGIASRALGNEADSLMHTMHVFEHLHASNAAPVICFPIGMYHGLRRAVDGKNSFFLAFPNLEEEGYSIYPPVDEEGVKLFISQLRLAVEKVHEAGIVHGDLYVTNILWNGNSVKIIDWDTAFFAEEGVPNALREQWEQNPKWQQYERSEVIEDLDNFLVDTYEYAWNHGQWFSSAQSPSEMKQSFRASQLQLATQKGLIPQDE</sequence>
<keyword evidence="2" id="KW-1185">Reference proteome</keyword>
<gene>
    <name evidence="1" type="ORF">AB1Y20_016238</name>
</gene>
<evidence type="ECO:0000313" key="2">
    <source>
        <dbReference type="Proteomes" id="UP001515480"/>
    </source>
</evidence>
<dbReference type="AlphaFoldDB" id="A0AB34IDK4"/>
<proteinExistence type="predicted"/>
<dbReference type="Proteomes" id="UP001515480">
    <property type="component" value="Unassembled WGS sequence"/>
</dbReference>
<name>A0AB34IDK4_PRYPA</name>
<dbReference type="EMBL" id="JBGBPQ010000029">
    <property type="protein sequence ID" value="KAL1496275.1"/>
    <property type="molecule type" value="Genomic_DNA"/>
</dbReference>
<reference evidence="1 2" key="1">
    <citation type="journal article" date="2024" name="Science">
        <title>Giant polyketide synthase enzymes in the biosynthesis of giant marine polyether toxins.</title>
        <authorList>
            <person name="Fallon T.R."/>
            <person name="Shende V.V."/>
            <person name="Wierzbicki I.H."/>
            <person name="Pendleton A.L."/>
            <person name="Watervoot N.F."/>
            <person name="Auber R.P."/>
            <person name="Gonzalez D.J."/>
            <person name="Wisecaver J.H."/>
            <person name="Moore B.S."/>
        </authorList>
    </citation>
    <scope>NUCLEOTIDE SEQUENCE [LARGE SCALE GENOMIC DNA]</scope>
    <source>
        <strain evidence="1 2">12B1</strain>
    </source>
</reference>